<feature type="domain" description="PAS" evidence="2">
    <location>
        <begin position="141"/>
        <end position="211"/>
    </location>
</feature>
<dbReference type="CDD" id="cd00130">
    <property type="entry name" value="PAS"/>
    <property type="match status" value="2"/>
</dbReference>
<dbReference type="CDD" id="cd00156">
    <property type="entry name" value="REC"/>
    <property type="match status" value="1"/>
</dbReference>
<evidence type="ECO:0000259" key="1">
    <source>
        <dbReference type="PROSITE" id="PS50110"/>
    </source>
</evidence>
<dbReference type="PROSITE" id="PS50113">
    <property type="entry name" value="PAC"/>
    <property type="match status" value="2"/>
</dbReference>
<dbReference type="Gene3D" id="3.40.50.2300">
    <property type="match status" value="1"/>
</dbReference>
<dbReference type="SUPFAM" id="SSF52172">
    <property type="entry name" value="CheY-like"/>
    <property type="match status" value="1"/>
</dbReference>
<feature type="domain" description="PAS" evidence="2">
    <location>
        <begin position="268"/>
        <end position="338"/>
    </location>
</feature>
<evidence type="ECO:0000259" key="3">
    <source>
        <dbReference type="PROSITE" id="PS50113"/>
    </source>
</evidence>
<dbReference type="EMBL" id="LNQE01000847">
    <property type="protein sequence ID" value="KUG24440.1"/>
    <property type="molecule type" value="Genomic_DNA"/>
</dbReference>
<accession>A0A0W8FU48</accession>
<name>A0A0W8FU48_9ZZZZ</name>
<feature type="domain" description="HD-GYP" evidence="4">
    <location>
        <begin position="406"/>
        <end position="597"/>
    </location>
</feature>
<dbReference type="InterPro" id="IPR035965">
    <property type="entry name" value="PAS-like_dom_sf"/>
</dbReference>
<dbReference type="InterPro" id="IPR003607">
    <property type="entry name" value="HD/PDEase_dom"/>
</dbReference>
<feature type="domain" description="PAC" evidence="3">
    <location>
        <begin position="349"/>
        <end position="401"/>
    </location>
</feature>
<dbReference type="InterPro" id="IPR000014">
    <property type="entry name" value="PAS"/>
</dbReference>
<evidence type="ECO:0000259" key="2">
    <source>
        <dbReference type="PROSITE" id="PS50112"/>
    </source>
</evidence>
<proteinExistence type="predicted"/>
<dbReference type="InterPro" id="IPR000700">
    <property type="entry name" value="PAS-assoc_C"/>
</dbReference>
<dbReference type="SMART" id="SM00091">
    <property type="entry name" value="PAS"/>
    <property type="match status" value="2"/>
</dbReference>
<dbReference type="InterPro" id="IPR001789">
    <property type="entry name" value="Sig_transdc_resp-reg_receiver"/>
</dbReference>
<dbReference type="GO" id="GO:0000160">
    <property type="term" value="P:phosphorelay signal transduction system"/>
    <property type="evidence" value="ECO:0007669"/>
    <property type="project" value="InterPro"/>
</dbReference>
<dbReference type="SUPFAM" id="SSF55785">
    <property type="entry name" value="PYP-like sensor domain (PAS domain)"/>
    <property type="match status" value="2"/>
</dbReference>
<dbReference type="Pfam" id="PF08447">
    <property type="entry name" value="PAS_3"/>
    <property type="match status" value="1"/>
</dbReference>
<dbReference type="NCBIfam" id="TIGR00229">
    <property type="entry name" value="sensory_box"/>
    <property type="match status" value="2"/>
</dbReference>
<dbReference type="SUPFAM" id="SSF109604">
    <property type="entry name" value="HD-domain/PDEase-like"/>
    <property type="match status" value="1"/>
</dbReference>
<evidence type="ECO:0000259" key="4">
    <source>
        <dbReference type="PROSITE" id="PS51832"/>
    </source>
</evidence>
<dbReference type="InterPro" id="IPR011006">
    <property type="entry name" value="CheY-like_superfamily"/>
</dbReference>
<dbReference type="SMART" id="SM00448">
    <property type="entry name" value="REC"/>
    <property type="match status" value="1"/>
</dbReference>
<dbReference type="InterPro" id="IPR001610">
    <property type="entry name" value="PAC"/>
</dbReference>
<reference evidence="5" key="1">
    <citation type="journal article" date="2015" name="Proc. Natl. Acad. Sci. U.S.A.">
        <title>Networks of energetic and metabolic interactions define dynamics in microbial communities.</title>
        <authorList>
            <person name="Embree M."/>
            <person name="Liu J.K."/>
            <person name="Al-Bassam M.M."/>
            <person name="Zengler K."/>
        </authorList>
    </citation>
    <scope>NUCLEOTIDE SEQUENCE</scope>
</reference>
<dbReference type="AlphaFoldDB" id="A0A0W8FU48"/>
<dbReference type="Pfam" id="PF13426">
    <property type="entry name" value="PAS_9"/>
    <property type="match status" value="1"/>
</dbReference>
<dbReference type="InterPro" id="IPR013655">
    <property type="entry name" value="PAS_fold_3"/>
</dbReference>
<dbReference type="Gene3D" id="1.10.3210.10">
    <property type="entry name" value="Hypothetical protein af1432"/>
    <property type="match status" value="1"/>
</dbReference>
<evidence type="ECO:0000313" key="5">
    <source>
        <dbReference type="EMBL" id="KUG24440.1"/>
    </source>
</evidence>
<dbReference type="SMART" id="SM00086">
    <property type="entry name" value="PAC"/>
    <property type="match status" value="2"/>
</dbReference>
<dbReference type="PANTHER" id="PTHR43155">
    <property type="entry name" value="CYCLIC DI-GMP PHOSPHODIESTERASE PA4108-RELATED"/>
    <property type="match status" value="1"/>
</dbReference>
<dbReference type="PANTHER" id="PTHR43155:SF2">
    <property type="entry name" value="CYCLIC DI-GMP PHOSPHODIESTERASE PA4108"/>
    <property type="match status" value="1"/>
</dbReference>
<feature type="domain" description="Response regulatory" evidence="1">
    <location>
        <begin position="7"/>
        <end position="123"/>
    </location>
</feature>
<dbReference type="Pfam" id="PF13487">
    <property type="entry name" value="HD_5"/>
    <property type="match status" value="1"/>
</dbReference>
<dbReference type="PROSITE" id="PS50110">
    <property type="entry name" value="RESPONSE_REGULATORY"/>
    <property type="match status" value="1"/>
</dbReference>
<feature type="domain" description="PAC" evidence="3">
    <location>
        <begin position="216"/>
        <end position="267"/>
    </location>
</feature>
<organism evidence="5">
    <name type="scientific">hydrocarbon metagenome</name>
    <dbReference type="NCBI Taxonomy" id="938273"/>
    <lineage>
        <taxon>unclassified sequences</taxon>
        <taxon>metagenomes</taxon>
        <taxon>ecological metagenomes</taxon>
    </lineage>
</organism>
<dbReference type="PROSITE" id="PS51832">
    <property type="entry name" value="HD_GYP"/>
    <property type="match status" value="1"/>
</dbReference>
<dbReference type="InterPro" id="IPR037522">
    <property type="entry name" value="HD_GYP_dom"/>
</dbReference>
<dbReference type="CDD" id="cd00077">
    <property type="entry name" value="HDc"/>
    <property type="match status" value="1"/>
</dbReference>
<comment type="caution">
    <text evidence="5">The sequence shown here is derived from an EMBL/GenBank/DDBJ whole genome shotgun (WGS) entry which is preliminary data.</text>
</comment>
<dbReference type="Gene3D" id="3.30.450.20">
    <property type="entry name" value="PAS domain"/>
    <property type="match status" value="2"/>
</dbReference>
<dbReference type="PROSITE" id="PS50112">
    <property type="entry name" value="PAS"/>
    <property type="match status" value="2"/>
</dbReference>
<dbReference type="Pfam" id="PF00072">
    <property type="entry name" value="Response_reg"/>
    <property type="match status" value="1"/>
</dbReference>
<gene>
    <name evidence="5" type="ORF">ASZ90_005728</name>
</gene>
<protein>
    <submittedName>
        <fullName evidence="5">Response regulator/sensory box/hdig domain protein</fullName>
    </submittedName>
</protein>
<dbReference type="SMART" id="SM00471">
    <property type="entry name" value="HDc"/>
    <property type="match status" value="1"/>
</dbReference>
<sequence>MMDKSLRVLMVEDSKDDEFLILRGLKKGGFDPVYERIETASAMKKALKEKSWDVILCDYKMPKFNAPSAIALVKEAKIDIPIIVVSGTIGESEAIDCMRLGAQDYIMKGNLSRLCPAITREIQDAKSREEQRLTEEKLHYEEKLFRTFTEQDPDLIILINKDFQITYSNPAVENFLGIKKEEIMGSKVYNYLHPDDFGLVTDIINTFTKDKKTNIKNAEFRIRSKYGKWHTVEAVGTNLVRDNVFETLVVKLRDISERKEAEKSLKESEARYRLLADNIADVIFTVDMNFKYTYVSPSIYRLSGYTVDEIMRMKVKDLAAPETFNHIVDVFLEEMEIEQRDNRDLTRSRVLESQYIHKDGYKIWVESKLTFLRDENNHAVGILSTVRDITQRKQAEKKLHQSLDNLKKAVNTTIQVLVSALESRDSYTASHQSRASDLACAITAEMGLDHNRIEGIRMAGIIHDIGKLAIPAEILTKPGKLTDIEFLLIKQHSQTGYEMLKDIESPWPLAQIVHQHHERINGTGYPKKLRGDEILLESRILAVADVVEAISSNRPYRPSLGIEFALEEIEKNKGILYDDVVANACLNLFREKGFQLK</sequence>